<dbReference type="InterPro" id="IPR036865">
    <property type="entry name" value="CRAL-TRIO_dom_sf"/>
</dbReference>
<dbReference type="AlphaFoldDB" id="A0A0K9PZW6"/>
<dbReference type="STRING" id="29655.A0A0K9PZW6"/>
<reference evidence="3" key="1">
    <citation type="journal article" date="2016" name="Nature">
        <title>The genome of the seagrass Zostera marina reveals angiosperm adaptation to the sea.</title>
        <authorList>
            <person name="Olsen J.L."/>
            <person name="Rouze P."/>
            <person name="Verhelst B."/>
            <person name="Lin Y.-C."/>
            <person name="Bayer T."/>
            <person name="Collen J."/>
            <person name="Dattolo E."/>
            <person name="De Paoli E."/>
            <person name="Dittami S."/>
            <person name="Maumus F."/>
            <person name="Michel G."/>
            <person name="Kersting A."/>
            <person name="Lauritano C."/>
            <person name="Lohaus R."/>
            <person name="Toepel M."/>
            <person name="Tonon T."/>
            <person name="Vanneste K."/>
            <person name="Amirebrahimi M."/>
            <person name="Brakel J."/>
            <person name="Bostroem C."/>
            <person name="Chovatia M."/>
            <person name="Grimwood J."/>
            <person name="Jenkins J.W."/>
            <person name="Jueterbock A."/>
            <person name="Mraz A."/>
            <person name="Stam W.T."/>
            <person name="Tice H."/>
            <person name="Bornberg-Bauer E."/>
            <person name="Green P.J."/>
            <person name="Pearson G.A."/>
            <person name="Procaccini G."/>
            <person name="Duarte C.M."/>
            <person name="Schmutz J."/>
            <person name="Reusch T.B.H."/>
            <person name="Van de Peer Y."/>
        </authorList>
    </citation>
    <scope>NUCLEOTIDE SEQUENCE [LARGE SCALE GENOMIC DNA]</scope>
    <source>
        <strain evidence="3">cv. Finnish</strain>
    </source>
</reference>
<keyword evidence="3" id="KW-1185">Reference proteome</keyword>
<evidence type="ECO:0008006" key="4">
    <source>
        <dbReference type="Google" id="ProtNLM"/>
    </source>
</evidence>
<dbReference type="PANTHER" id="PTHR47041:SF2">
    <property type="entry name" value="SEC14 CYTOSOLIC FACTOR FAMILY PROTEIN _ PHOSPHOGLYCERIDE TRANSFER FAMILY PROTEIN"/>
    <property type="match status" value="1"/>
</dbReference>
<dbReference type="SUPFAM" id="SSF52087">
    <property type="entry name" value="CRAL/TRIO domain"/>
    <property type="match status" value="1"/>
</dbReference>
<organism evidence="2 3">
    <name type="scientific">Zostera marina</name>
    <name type="common">Eelgrass</name>
    <dbReference type="NCBI Taxonomy" id="29655"/>
    <lineage>
        <taxon>Eukaryota</taxon>
        <taxon>Viridiplantae</taxon>
        <taxon>Streptophyta</taxon>
        <taxon>Embryophyta</taxon>
        <taxon>Tracheophyta</taxon>
        <taxon>Spermatophyta</taxon>
        <taxon>Magnoliopsida</taxon>
        <taxon>Liliopsida</taxon>
        <taxon>Zosteraceae</taxon>
        <taxon>Zostera</taxon>
    </lineage>
</organism>
<accession>A0A0K9PZW6</accession>
<dbReference type="PANTHER" id="PTHR47041">
    <property type="entry name" value="SEC14 CYTOSOLIC FACTOR FAMILY PROTEIN / PHOSPHOGLYCERIDE TRANSFER FAMILY PROTEIN"/>
    <property type="match status" value="1"/>
</dbReference>
<dbReference type="Proteomes" id="UP000036987">
    <property type="component" value="Unassembled WGS sequence"/>
</dbReference>
<proteinExistence type="predicted"/>
<sequence length="442" mass="50225">MGDSVHMRRSDKFFGQKLAKPCLRTYRHITSTDNLKYLKNLKLDERPSGQVILFLLKVVALDIVRRFSKRWSPFVWNGLQSLQVLTYPPFKLIQKWKPFNLLIKGLQVFSKPLLFLSVVTVFSEYSHDSKKISDDVTNVDNSQLSEYNISQTTSNARISNEIVESAVASGDWLVKLRKDLEHHGAPLPDRITDDELYRFHTAADGDFLCLLDSIKRTIRWRATYTILKMEELETWSPLVFWHGTDVELHHCLVIRLGLACSTIVPHDRPRFTQAIVSQIEHGVVSFGNTDDPRFTVVMDCEGILPVGFPSQMMRCVLDSCKLTIQIVLKPITQQKVQIEGEESYKKVLASFLKSVPSFLGGNCKCSDCCAASINTAIHSNKSHSRNNKSDKLDGSSCDRIHNDVPYDSNYEQGVRAALVGLLMIWIFFAILLGMQDSANYFL</sequence>
<evidence type="ECO:0000313" key="3">
    <source>
        <dbReference type="Proteomes" id="UP000036987"/>
    </source>
</evidence>
<keyword evidence="1" id="KW-0812">Transmembrane</keyword>
<dbReference type="EMBL" id="LFYR01000320">
    <property type="protein sequence ID" value="KMZ74469.1"/>
    <property type="molecule type" value="Genomic_DNA"/>
</dbReference>
<keyword evidence="1" id="KW-0472">Membrane</keyword>
<keyword evidence="1" id="KW-1133">Transmembrane helix</keyword>
<dbReference type="OrthoDB" id="1434354at2759"/>
<gene>
    <name evidence="2" type="ORF">ZOSMA_128G00250</name>
</gene>
<evidence type="ECO:0000313" key="2">
    <source>
        <dbReference type="EMBL" id="KMZ74469.1"/>
    </source>
</evidence>
<dbReference type="Gene3D" id="3.40.525.10">
    <property type="entry name" value="CRAL-TRIO lipid binding domain"/>
    <property type="match status" value="1"/>
</dbReference>
<evidence type="ECO:0000256" key="1">
    <source>
        <dbReference type="SAM" id="Phobius"/>
    </source>
</evidence>
<comment type="caution">
    <text evidence="2">The sequence shown here is derived from an EMBL/GenBank/DDBJ whole genome shotgun (WGS) entry which is preliminary data.</text>
</comment>
<protein>
    <recommendedName>
        <fullName evidence="4">CRAL-TRIO domain-containing protein</fullName>
    </recommendedName>
</protein>
<name>A0A0K9PZW6_ZOSMR</name>
<feature type="transmembrane region" description="Helical" evidence="1">
    <location>
        <begin position="416"/>
        <end position="434"/>
    </location>
</feature>